<sequence length="239" mass="26343">PTSRTFIVTARLYNMAGVLAQIDKVHQSPPNLLSIADGPALSQLLGLRPDAGLPASHALSPARDRDVFRCGVSSWLDARDQQQAVHGRQLLTEIRYNLIAPSIWCRKYSWLRQLWLMLDCTAYCWQTLNYHVLPHCLAAVHPARHVAAAATRDSWSALAAATFSRRTPGLRTAQPCCCRKPSQGATAAVAAAESSLIHAQCVVLNNFPVRPGGCVTQCAHAESAVKRCERFDLRFNAWY</sequence>
<dbReference type="WBParaSite" id="maker-unitig_20493-snap-gene-0.1-mRNA-1">
    <property type="protein sequence ID" value="maker-unitig_20493-snap-gene-0.1-mRNA-1"/>
    <property type="gene ID" value="maker-unitig_20493-snap-gene-0.1"/>
</dbReference>
<name>A0A1I8F4Q0_9PLAT</name>
<protein>
    <submittedName>
        <fullName evidence="2">Aminoacyl-tRNA hydrolase</fullName>
    </submittedName>
</protein>
<accession>A0A1I8F4Q0</accession>
<keyword evidence="1" id="KW-1185">Reference proteome</keyword>
<dbReference type="Proteomes" id="UP000095280">
    <property type="component" value="Unplaced"/>
</dbReference>
<reference evidence="2" key="1">
    <citation type="submission" date="2016-11" db="UniProtKB">
        <authorList>
            <consortium name="WormBaseParasite"/>
        </authorList>
    </citation>
    <scope>IDENTIFICATION</scope>
</reference>
<evidence type="ECO:0000313" key="2">
    <source>
        <dbReference type="WBParaSite" id="maker-unitig_20493-snap-gene-0.1-mRNA-1"/>
    </source>
</evidence>
<dbReference type="AlphaFoldDB" id="A0A1I8F4Q0"/>
<evidence type="ECO:0000313" key="1">
    <source>
        <dbReference type="Proteomes" id="UP000095280"/>
    </source>
</evidence>
<organism evidence="1 2">
    <name type="scientific">Macrostomum lignano</name>
    <dbReference type="NCBI Taxonomy" id="282301"/>
    <lineage>
        <taxon>Eukaryota</taxon>
        <taxon>Metazoa</taxon>
        <taxon>Spiralia</taxon>
        <taxon>Lophotrochozoa</taxon>
        <taxon>Platyhelminthes</taxon>
        <taxon>Rhabditophora</taxon>
        <taxon>Macrostomorpha</taxon>
        <taxon>Macrostomida</taxon>
        <taxon>Macrostomidae</taxon>
        <taxon>Macrostomum</taxon>
    </lineage>
</organism>
<proteinExistence type="predicted"/>